<evidence type="ECO:0000313" key="4">
    <source>
        <dbReference type="EMBL" id="GKT34866.1"/>
    </source>
</evidence>
<comment type="similarity">
    <text evidence="1 3">Belongs to the GroES chaperonin family.</text>
</comment>
<dbReference type="InterPro" id="IPR011032">
    <property type="entry name" value="GroES-like_sf"/>
</dbReference>
<organism evidence="4 5">
    <name type="scientific">Aduncisulcus paluster</name>
    <dbReference type="NCBI Taxonomy" id="2918883"/>
    <lineage>
        <taxon>Eukaryota</taxon>
        <taxon>Metamonada</taxon>
        <taxon>Carpediemonas-like organisms</taxon>
        <taxon>Aduncisulcus</taxon>
    </lineage>
</organism>
<proteinExistence type="inferred from homology"/>
<dbReference type="Proteomes" id="UP001057375">
    <property type="component" value="Unassembled WGS sequence"/>
</dbReference>
<evidence type="ECO:0000256" key="2">
    <source>
        <dbReference type="ARBA" id="ARBA00023186"/>
    </source>
</evidence>
<keyword evidence="5" id="KW-1185">Reference proteome</keyword>
<name>A0ABQ5KS84_9EUKA</name>
<evidence type="ECO:0000256" key="3">
    <source>
        <dbReference type="RuleBase" id="RU003479"/>
    </source>
</evidence>
<evidence type="ECO:0000256" key="1">
    <source>
        <dbReference type="ARBA" id="ARBA00006975"/>
    </source>
</evidence>
<dbReference type="PANTHER" id="PTHR10772:SF0">
    <property type="entry name" value="10 KDA HEAT SHOCK PROTEIN, MITOCHONDRIAL"/>
    <property type="match status" value="1"/>
</dbReference>
<dbReference type="CDD" id="cd00320">
    <property type="entry name" value="cpn10"/>
    <property type="match status" value="1"/>
</dbReference>
<comment type="caution">
    <text evidence="4">The sequence shown here is derived from an EMBL/GenBank/DDBJ whole genome shotgun (WGS) entry which is preliminary data.</text>
</comment>
<evidence type="ECO:0000313" key="5">
    <source>
        <dbReference type="Proteomes" id="UP001057375"/>
    </source>
</evidence>
<dbReference type="SUPFAM" id="SSF50129">
    <property type="entry name" value="GroES-like"/>
    <property type="match status" value="1"/>
</dbReference>
<dbReference type="PRINTS" id="PR00297">
    <property type="entry name" value="CHAPERONIN10"/>
</dbReference>
<dbReference type="InterPro" id="IPR020818">
    <property type="entry name" value="Chaperonin_GroES"/>
</dbReference>
<dbReference type="PANTHER" id="PTHR10772">
    <property type="entry name" value="10 KDA HEAT SHOCK PROTEIN"/>
    <property type="match status" value="1"/>
</dbReference>
<sequence length="102" mass="11222">MSFPADQLIPLQSRIIVQTLRTVKKVGDVLLPETAKMEDFKQGTVISTGEGRYSFNGSIIPCSVKPGDRVLFGNRTGMKLSSSSDSDYYMLGDEAILAKFKE</sequence>
<accession>A0ABQ5KS84</accession>
<dbReference type="InterPro" id="IPR037124">
    <property type="entry name" value="Chaperonin_GroES_sf"/>
</dbReference>
<protein>
    <submittedName>
        <fullName evidence="4">GroES chaperonin family like protein</fullName>
    </submittedName>
</protein>
<reference evidence="4" key="1">
    <citation type="submission" date="2022-03" db="EMBL/GenBank/DDBJ databases">
        <title>Draft genome sequence of Aduncisulcus paluster, a free-living microaerophilic Fornicata.</title>
        <authorList>
            <person name="Yuyama I."/>
            <person name="Kume K."/>
            <person name="Tamura T."/>
            <person name="Inagaki Y."/>
            <person name="Hashimoto T."/>
        </authorList>
    </citation>
    <scope>NUCLEOTIDE SEQUENCE</scope>
    <source>
        <strain evidence="4">NY0171</strain>
    </source>
</reference>
<dbReference type="SMART" id="SM00883">
    <property type="entry name" value="Cpn10"/>
    <property type="match status" value="1"/>
</dbReference>
<gene>
    <name evidence="4" type="ORF">ADUPG1_008139</name>
</gene>
<keyword evidence="2 3" id="KW-0143">Chaperone</keyword>
<dbReference type="EMBL" id="BQXS01010878">
    <property type="protein sequence ID" value="GKT34866.1"/>
    <property type="molecule type" value="Genomic_DNA"/>
</dbReference>
<dbReference type="Gene3D" id="2.30.33.40">
    <property type="entry name" value="GroES chaperonin"/>
    <property type="match status" value="1"/>
</dbReference>
<dbReference type="Pfam" id="PF00166">
    <property type="entry name" value="Cpn10"/>
    <property type="match status" value="1"/>
</dbReference>